<evidence type="ECO:0000256" key="16">
    <source>
        <dbReference type="ARBA" id="ARBA00079910"/>
    </source>
</evidence>
<evidence type="ECO:0000256" key="4">
    <source>
        <dbReference type="ARBA" id="ARBA00022475"/>
    </source>
</evidence>
<evidence type="ECO:0000256" key="12">
    <source>
        <dbReference type="ARBA" id="ARBA00051835"/>
    </source>
</evidence>
<dbReference type="PANTHER" id="PTHR11785">
    <property type="entry name" value="AMINO ACID TRANSPORTER"/>
    <property type="match status" value="1"/>
</dbReference>
<feature type="transmembrane region" description="Helical" evidence="19">
    <location>
        <begin position="458"/>
        <end position="477"/>
    </location>
</feature>
<comment type="subcellular location">
    <subcellularLocation>
        <location evidence="1">Apical cell membrane</location>
        <topology evidence="1">Multi-pass membrane protein</topology>
    </subcellularLocation>
</comment>
<keyword evidence="7 19" id="KW-1133">Transmembrane helix</keyword>
<evidence type="ECO:0000256" key="19">
    <source>
        <dbReference type="SAM" id="Phobius"/>
    </source>
</evidence>
<sequence length="515" mass="56518">MVSDSMEMLEKKTSEVDFKDVNLDDELMENGTVKVIKPQLEKTVSMIGGIGLVVGSIIGSGIFLSPKNVLLETGSVGLSLCVWLLCGLIALFGALCYVELGTEIPLSGAEYSYLYDAFKQSILGRILAFLYSWTATLIIRPSAVAIIATIFAEYVSKPFYDDGVVPIWVIKTTAFICIVIITVVNCISVRWAVIMQNVFTAAKLVGVAIIIVIGFIEIGKGNFKNFEKPFEGSEKNVFTISKGFYSGLWAYDGWNTLNFVTEEMHNPSRDMPRTLIISMSIVIICYLLCNVSYILVLGGDQIAKSSTVALDVANAYLGKASVIIPILVGLSCFGAVNGLAFSSGRLVYAAAREGHLPKVLSMVQMKRRTPIPSLIFTAVISIIMLIPNTSQFETLVGLFSFASWLFYGACFVVLLYLRFSRKTMIRPYKVFLPIPVIMVAVSVFLIVFPFLGEWIGCTIALGVILLGIPVYIIFVHVDILKYAPNVFQNCAGSCVSKSQTTFGMEFPTDESFFKT</sequence>
<comment type="catalytic activity">
    <reaction evidence="10">
        <text>L-lysine(out) + L-arginine(in) = L-lysine(in) + L-arginine(out)</text>
        <dbReference type="Rhea" id="RHEA:70827"/>
        <dbReference type="ChEBI" id="CHEBI:32551"/>
        <dbReference type="ChEBI" id="CHEBI:32682"/>
    </reaction>
    <physiologicalReaction direction="left-to-right" evidence="10">
        <dbReference type="Rhea" id="RHEA:70828"/>
    </physiologicalReaction>
</comment>
<protein>
    <recommendedName>
        <fullName evidence="15">b(0,+)-type amino acid transporter 1</fullName>
    </recommendedName>
    <alternativeName>
        <fullName evidence="16">Glycoprotein-associated amino acid transporter b0,+AT1</fullName>
    </alternativeName>
    <alternativeName>
        <fullName evidence="17">Solute carrier family 7 member 9</fullName>
    </alternativeName>
</protein>
<evidence type="ECO:0000256" key="7">
    <source>
        <dbReference type="ARBA" id="ARBA00022989"/>
    </source>
</evidence>
<evidence type="ECO:0000256" key="18">
    <source>
        <dbReference type="ARBA" id="ARBA00093193"/>
    </source>
</evidence>
<comment type="catalytic activity">
    <reaction evidence="12">
        <text>L-histidine(out) + L-arginine(in) = L-histidine(in) + L-arginine(out)</text>
        <dbReference type="Rhea" id="RHEA:71063"/>
        <dbReference type="ChEBI" id="CHEBI:32682"/>
        <dbReference type="ChEBI" id="CHEBI:57595"/>
    </reaction>
    <physiologicalReaction direction="left-to-right" evidence="12">
        <dbReference type="Rhea" id="RHEA:71064"/>
    </physiologicalReaction>
</comment>
<dbReference type="GeneID" id="136818805"/>
<dbReference type="PANTHER" id="PTHR11785:SF512">
    <property type="entry name" value="SOBREMESA, ISOFORM B"/>
    <property type="match status" value="1"/>
</dbReference>
<evidence type="ECO:0000256" key="14">
    <source>
        <dbReference type="ARBA" id="ARBA00052732"/>
    </source>
</evidence>
<proteinExistence type="inferred from homology"/>
<dbReference type="Pfam" id="PF13520">
    <property type="entry name" value="AA_permease_2"/>
    <property type="match status" value="1"/>
</dbReference>
<comment type="similarity">
    <text evidence="2">Belongs to the amino acid-polyamine-organocation (APC) superfamily.</text>
</comment>
<evidence type="ECO:0000256" key="1">
    <source>
        <dbReference type="ARBA" id="ARBA00004424"/>
    </source>
</evidence>
<evidence type="ECO:0000256" key="9">
    <source>
        <dbReference type="ARBA" id="ARBA00023157"/>
    </source>
</evidence>
<comment type="catalytic activity">
    <reaction evidence="13">
        <text>L-cysteine(out) + L-arginine(in) = L-cysteine(in) + L-arginine(out)</text>
        <dbReference type="Rhea" id="RHEA:71071"/>
        <dbReference type="ChEBI" id="CHEBI:32682"/>
        <dbReference type="ChEBI" id="CHEBI:35235"/>
    </reaction>
    <physiologicalReaction direction="left-to-right" evidence="13">
        <dbReference type="Rhea" id="RHEA:71072"/>
    </physiologicalReaction>
</comment>
<evidence type="ECO:0000256" key="17">
    <source>
        <dbReference type="ARBA" id="ARBA00083296"/>
    </source>
</evidence>
<reference evidence="20" key="1">
    <citation type="submission" date="2021-01" db="UniProtKB">
        <authorList>
            <consortium name="EnsemblMetazoa"/>
        </authorList>
    </citation>
    <scope>IDENTIFICATION</scope>
</reference>
<evidence type="ECO:0000256" key="5">
    <source>
        <dbReference type="ARBA" id="ARBA00022553"/>
    </source>
</evidence>
<evidence type="ECO:0000256" key="6">
    <source>
        <dbReference type="ARBA" id="ARBA00022692"/>
    </source>
</evidence>
<evidence type="ECO:0000256" key="11">
    <source>
        <dbReference type="ARBA" id="ARBA00051814"/>
    </source>
</evidence>
<dbReference type="PIRSF" id="PIRSF006060">
    <property type="entry name" value="AA_transporter"/>
    <property type="match status" value="1"/>
</dbReference>
<feature type="transmembrane region" description="Helical" evidence="19">
    <location>
        <begin position="398"/>
        <end position="418"/>
    </location>
</feature>
<keyword evidence="8 19" id="KW-0472">Membrane</keyword>
<feature type="transmembrane region" description="Helical" evidence="19">
    <location>
        <begin position="274"/>
        <end position="296"/>
    </location>
</feature>
<evidence type="ECO:0000256" key="10">
    <source>
        <dbReference type="ARBA" id="ARBA00051323"/>
    </source>
</evidence>
<dbReference type="EnsemblMetazoa" id="CLYHEMT013052.1">
    <property type="protein sequence ID" value="CLYHEMP013052.1"/>
    <property type="gene ID" value="CLYHEMG013052"/>
</dbReference>
<feature type="transmembrane region" description="Helical" evidence="19">
    <location>
        <begin position="168"/>
        <end position="192"/>
    </location>
</feature>
<feature type="transmembrane region" description="Helical" evidence="19">
    <location>
        <begin position="44"/>
        <end position="64"/>
    </location>
</feature>
<accession>A0A7M5WU51</accession>
<name>A0A7M5WU51_9CNID</name>
<dbReference type="InterPro" id="IPR002293">
    <property type="entry name" value="AA/rel_permease1"/>
</dbReference>
<dbReference type="Proteomes" id="UP000594262">
    <property type="component" value="Unplaced"/>
</dbReference>
<evidence type="ECO:0000313" key="21">
    <source>
        <dbReference type="Proteomes" id="UP000594262"/>
    </source>
</evidence>
<dbReference type="InterPro" id="IPR050598">
    <property type="entry name" value="AminoAcid_Transporter"/>
</dbReference>
<comment type="catalytic activity">
    <reaction evidence="14">
        <text>L-leucine(out) + L-arginine(in) = L-leucine(in) + L-arginine(out)</text>
        <dbReference type="Rhea" id="RHEA:71059"/>
        <dbReference type="ChEBI" id="CHEBI:32682"/>
        <dbReference type="ChEBI" id="CHEBI:57427"/>
    </reaction>
    <physiologicalReaction direction="left-to-right" evidence="14">
        <dbReference type="Rhea" id="RHEA:71060"/>
    </physiologicalReaction>
</comment>
<dbReference type="Gene3D" id="1.20.1740.10">
    <property type="entry name" value="Amino acid/polyamine transporter I"/>
    <property type="match status" value="1"/>
</dbReference>
<dbReference type="OrthoDB" id="6019542at2759"/>
<keyword evidence="3" id="KW-0813">Transport</keyword>
<dbReference type="AlphaFoldDB" id="A0A7M5WU51"/>
<keyword evidence="9" id="KW-1015">Disulfide bond</keyword>
<evidence type="ECO:0000256" key="8">
    <source>
        <dbReference type="ARBA" id="ARBA00023136"/>
    </source>
</evidence>
<evidence type="ECO:0000313" key="20">
    <source>
        <dbReference type="EnsemblMetazoa" id="CLYHEMP013052.1"/>
    </source>
</evidence>
<comment type="catalytic activity">
    <reaction evidence="18">
        <text>L-phenylalanine(out) + L-arginine(in) = L-phenylalanine(in) + L-arginine(out)</text>
        <dbReference type="Rhea" id="RHEA:71067"/>
        <dbReference type="ChEBI" id="CHEBI:32682"/>
        <dbReference type="ChEBI" id="CHEBI:58095"/>
    </reaction>
    <physiologicalReaction direction="left-to-right" evidence="18">
        <dbReference type="Rhea" id="RHEA:71068"/>
    </physiologicalReaction>
</comment>
<feature type="transmembrane region" description="Helical" evidence="19">
    <location>
        <begin position="198"/>
        <end position="218"/>
    </location>
</feature>
<feature type="transmembrane region" description="Helical" evidence="19">
    <location>
        <begin position="76"/>
        <end position="100"/>
    </location>
</feature>
<feature type="transmembrane region" description="Helical" evidence="19">
    <location>
        <begin position="430"/>
        <end position="452"/>
    </location>
</feature>
<comment type="catalytic activity">
    <reaction evidence="11">
        <text>L-cystine(out) + L-arginine(in) = L-cystine(in) + L-arginine(out)</text>
        <dbReference type="Rhea" id="RHEA:71075"/>
        <dbReference type="ChEBI" id="CHEBI:32682"/>
        <dbReference type="ChEBI" id="CHEBI:35491"/>
    </reaction>
    <physiologicalReaction direction="left-to-right" evidence="11">
        <dbReference type="Rhea" id="RHEA:71076"/>
    </physiologicalReaction>
</comment>
<keyword evidence="21" id="KW-1185">Reference proteome</keyword>
<keyword evidence="6 19" id="KW-0812">Transmembrane</keyword>
<dbReference type="RefSeq" id="XP_066931144.1">
    <property type="nucleotide sequence ID" value="XM_067075043.1"/>
</dbReference>
<dbReference type="GO" id="GO:0016324">
    <property type="term" value="C:apical plasma membrane"/>
    <property type="evidence" value="ECO:0007669"/>
    <property type="project" value="UniProtKB-SubCell"/>
</dbReference>
<dbReference type="GO" id="GO:0015179">
    <property type="term" value="F:L-amino acid transmembrane transporter activity"/>
    <property type="evidence" value="ECO:0007669"/>
    <property type="project" value="TreeGrafter"/>
</dbReference>
<evidence type="ECO:0000256" key="3">
    <source>
        <dbReference type="ARBA" id="ARBA00022448"/>
    </source>
</evidence>
<dbReference type="FunFam" id="1.20.1740.10:FF:000015">
    <property type="entry name" value="B(0,+)-type amino acid transporter 1"/>
    <property type="match status" value="1"/>
</dbReference>
<evidence type="ECO:0000256" key="15">
    <source>
        <dbReference type="ARBA" id="ARBA00074336"/>
    </source>
</evidence>
<evidence type="ECO:0000256" key="2">
    <source>
        <dbReference type="ARBA" id="ARBA00009523"/>
    </source>
</evidence>
<evidence type="ECO:0000256" key="13">
    <source>
        <dbReference type="ARBA" id="ARBA00052179"/>
    </source>
</evidence>
<keyword evidence="4" id="KW-1003">Cell membrane</keyword>
<organism evidence="20 21">
    <name type="scientific">Clytia hemisphaerica</name>
    <dbReference type="NCBI Taxonomy" id="252671"/>
    <lineage>
        <taxon>Eukaryota</taxon>
        <taxon>Metazoa</taxon>
        <taxon>Cnidaria</taxon>
        <taxon>Hydrozoa</taxon>
        <taxon>Hydroidolina</taxon>
        <taxon>Leptothecata</taxon>
        <taxon>Obeliida</taxon>
        <taxon>Clytiidae</taxon>
        <taxon>Clytia</taxon>
    </lineage>
</organism>
<keyword evidence="5" id="KW-0597">Phosphoprotein</keyword>
<feature type="transmembrane region" description="Helical" evidence="19">
    <location>
        <begin position="137"/>
        <end position="156"/>
    </location>
</feature>
<feature type="transmembrane region" description="Helical" evidence="19">
    <location>
        <begin position="369"/>
        <end position="386"/>
    </location>
</feature>